<name>A0A4Q1R727_9ACTN</name>
<keyword evidence="4" id="KW-1185">Reference proteome</keyword>
<evidence type="ECO:0000256" key="1">
    <source>
        <dbReference type="SAM" id="MobiDB-lite"/>
    </source>
</evidence>
<accession>A0A4Q1R727</accession>
<gene>
    <name evidence="3" type="ORF">EST54_06575</name>
</gene>
<organism evidence="3 4">
    <name type="scientific">Streptomyces sioyaensis</name>
    <dbReference type="NCBI Taxonomy" id="67364"/>
    <lineage>
        <taxon>Bacteria</taxon>
        <taxon>Bacillati</taxon>
        <taxon>Actinomycetota</taxon>
        <taxon>Actinomycetes</taxon>
        <taxon>Kitasatosporales</taxon>
        <taxon>Streptomycetaceae</taxon>
        <taxon>Streptomyces</taxon>
    </lineage>
</organism>
<dbReference type="EMBL" id="SDIF01000012">
    <property type="protein sequence ID" value="RXS69121.1"/>
    <property type="molecule type" value="Genomic_DNA"/>
</dbReference>
<sequence>MRARLRLLATAAVLALTSTLLAAAPAPASPSAVAGSPGDRTATGRRAGNTEVPVEGGTARFDAPPTLLAALKDHGVTIADVDADGRISQHHYTGAGVSLDIEGGAVTNSGGKVGGELRFADTGLALLNSRTGKAVKISDFVGDLSQGTLRAGLDRGADVTLGTFTRPAANASVDTDAAMLRMNTSITVTAVAAAKLNAALGTKIFTTGGPLLHARIDARLDPSVDLRTALNLSGRPARREA</sequence>
<dbReference type="AlphaFoldDB" id="A0A4Q1R727"/>
<feature type="region of interest" description="Disordered" evidence="1">
    <location>
        <begin position="26"/>
        <end position="60"/>
    </location>
</feature>
<proteinExistence type="predicted"/>
<evidence type="ECO:0000313" key="4">
    <source>
        <dbReference type="Proteomes" id="UP000289482"/>
    </source>
</evidence>
<protein>
    <recommendedName>
        <fullName evidence="5">Htaa domain-containing protein</fullName>
    </recommendedName>
</protein>
<comment type="caution">
    <text evidence="3">The sequence shown here is derived from an EMBL/GenBank/DDBJ whole genome shotgun (WGS) entry which is preliminary data.</text>
</comment>
<evidence type="ECO:0000313" key="3">
    <source>
        <dbReference type="EMBL" id="RXS69121.1"/>
    </source>
</evidence>
<dbReference type="Proteomes" id="UP000289482">
    <property type="component" value="Unassembled WGS sequence"/>
</dbReference>
<reference evidence="3 4" key="1">
    <citation type="submission" date="2019-01" db="EMBL/GenBank/DDBJ databases">
        <title>Draft genome sequences of the type strain Streptomyces sioyaensis DSM 40032 and its novel strain, TM32, a thermotolerant antibiotics-producing actinobacterium.</title>
        <authorList>
            <person name="Nakaew N."/>
            <person name="Lumyong S."/>
            <person name="Sloan W.T."/>
            <person name="Sungthong R."/>
        </authorList>
    </citation>
    <scope>NUCLEOTIDE SEQUENCE [LARGE SCALE GENOMIC DNA]</scope>
    <source>
        <strain evidence="3 4">DSM 40032</strain>
    </source>
</reference>
<dbReference type="GeneID" id="95777667"/>
<keyword evidence="2" id="KW-0732">Signal</keyword>
<dbReference type="RefSeq" id="WP_129245952.1">
    <property type="nucleotide sequence ID" value="NZ_JABZEL010000004.1"/>
</dbReference>
<feature type="signal peptide" evidence="2">
    <location>
        <begin position="1"/>
        <end position="22"/>
    </location>
</feature>
<feature type="chain" id="PRO_5038554334" description="Htaa domain-containing protein" evidence="2">
    <location>
        <begin position="23"/>
        <end position="241"/>
    </location>
</feature>
<evidence type="ECO:0008006" key="5">
    <source>
        <dbReference type="Google" id="ProtNLM"/>
    </source>
</evidence>
<evidence type="ECO:0000256" key="2">
    <source>
        <dbReference type="SAM" id="SignalP"/>
    </source>
</evidence>